<evidence type="ECO:0000256" key="2">
    <source>
        <dbReference type="ARBA" id="ARBA00022692"/>
    </source>
</evidence>
<dbReference type="OrthoDB" id="3648173at2759"/>
<proteinExistence type="inferred from homology"/>
<sequence>MADNAAAPELPPGWDADHSGISIFVVVFCLFVSTVMVGLRVYTRRVIINQMGIDDWAAIVTLLLVYGDGITIAITTQYGLGKHIYAIDPTLIPGYLKCFWVSIVLYCAGLLAAKLTLLFQYYRIMAVQHMRKIYIAAIVIVTAWGLSQLLIGLLMCRPIQGFWDASVEAKCIPNYPQFYINAAGNIATDIAVFLLPLPVIKHLNLPRTQRLILFGIFSLGFFTVAISVIRIKYLKVAEDMTWENVESSGWSLGELTSALTCACLPTLRPLVSRFIPALATAPQRSTMGYKKSTNNIDLESRHTHRKNTSVGGSVDDKNGDRYNVHLTESKAETDDETEDVYQTKS</sequence>
<dbReference type="Pfam" id="PF20684">
    <property type="entry name" value="Fung_rhodopsin"/>
    <property type="match status" value="1"/>
</dbReference>
<feature type="transmembrane region" description="Helical" evidence="7">
    <location>
        <begin position="99"/>
        <end position="121"/>
    </location>
</feature>
<evidence type="ECO:0000256" key="5">
    <source>
        <dbReference type="ARBA" id="ARBA00038359"/>
    </source>
</evidence>
<dbReference type="PANTHER" id="PTHR33048">
    <property type="entry name" value="PTH11-LIKE INTEGRAL MEMBRANE PROTEIN (AFU_ORTHOLOGUE AFUA_5G11245)"/>
    <property type="match status" value="1"/>
</dbReference>
<gene>
    <name evidence="9" type="ORF">PPNO1_LOCUS8492</name>
</gene>
<evidence type="ECO:0000256" key="3">
    <source>
        <dbReference type="ARBA" id="ARBA00022989"/>
    </source>
</evidence>
<feature type="transmembrane region" description="Helical" evidence="7">
    <location>
        <begin position="20"/>
        <end position="43"/>
    </location>
</feature>
<evidence type="ECO:0000313" key="10">
    <source>
        <dbReference type="Proteomes" id="UP000838763"/>
    </source>
</evidence>
<evidence type="ECO:0000256" key="6">
    <source>
        <dbReference type="SAM" id="MobiDB-lite"/>
    </source>
</evidence>
<keyword evidence="10" id="KW-1185">Reference proteome</keyword>
<evidence type="ECO:0000313" key="9">
    <source>
        <dbReference type="EMBL" id="CAI4218920.1"/>
    </source>
</evidence>
<dbReference type="AlphaFoldDB" id="A0A9P1MDI3"/>
<dbReference type="InterPro" id="IPR049326">
    <property type="entry name" value="Rhodopsin_dom_fungi"/>
</dbReference>
<organism evidence="9 10">
    <name type="scientific">Parascedosporium putredinis</name>
    <dbReference type="NCBI Taxonomy" id="1442378"/>
    <lineage>
        <taxon>Eukaryota</taxon>
        <taxon>Fungi</taxon>
        <taxon>Dikarya</taxon>
        <taxon>Ascomycota</taxon>
        <taxon>Pezizomycotina</taxon>
        <taxon>Sordariomycetes</taxon>
        <taxon>Hypocreomycetidae</taxon>
        <taxon>Microascales</taxon>
        <taxon>Microascaceae</taxon>
        <taxon>Parascedosporium</taxon>
    </lineage>
</organism>
<evidence type="ECO:0000256" key="1">
    <source>
        <dbReference type="ARBA" id="ARBA00004141"/>
    </source>
</evidence>
<comment type="caution">
    <text evidence="9">The sequence shown here is derived from an EMBL/GenBank/DDBJ whole genome shotgun (WGS) entry which is preliminary data.</text>
</comment>
<dbReference type="Proteomes" id="UP000838763">
    <property type="component" value="Unassembled WGS sequence"/>
</dbReference>
<dbReference type="GO" id="GO:0016020">
    <property type="term" value="C:membrane"/>
    <property type="evidence" value="ECO:0007669"/>
    <property type="project" value="UniProtKB-SubCell"/>
</dbReference>
<feature type="transmembrane region" description="Helical" evidence="7">
    <location>
        <begin position="178"/>
        <end position="199"/>
    </location>
</feature>
<dbReference type="PANTHER" id="PTHR33048:SF47">
    <property type="entry name" value="INTEGRAL MEMBRANE PROTEIN-RELATED"/>
    <property type="match status" value="1"/>
</dbReference>
<comment type="subcellular location">
    <subcellularLocation>
        <location evidence="1">Membrane</location>
        <topology evidence="1">Multi-pass membrane protein</topology>
    </subcellularLocation>
</comment>
<reference evidence="9" key="1">
    <citation type="submission" date="2022-11" db="EMBL/GenBank/DDBJ databases">
        <authorList>
            <person name="Scott C."/>
            <person name="Bruce N."/>
        </authorList>
    </citation>
    <scope>NUCLEOTIDE SEQUENCE</scope>
</reference>
<keyword evidence="2 7" id="KW-0812">Transmembrane</keyword>
<keyword evidence="4 7" id="KW-0472">Membrane</keyword>
<accession>A0A9P1MDI3</accession>
<evidence type="ECO:0000256" key="4">
    <source>
        <dbReference type="ARBA" id="ARBA00023136"/>
    </source>
</evidence>
<comment type="similarity">
    <text evidence="5">Belongs to the SAT4 family.</text>
</comment>
<feature type="region of interest" description="Disordered" evidence="6">
    <location>
        <begin position="326"/>
        <end position="345"/>
    </location>
</feature>
<dbReference type="InterPro" id="IPR052337">
    <property type="entry name" value="SAT4-like"/>
</dbReference>
<feature type="transmembrane region" description="Helical" evidence="7">
    <location>
        <begin position="133"/>
        <end position="155"/>
    </location>
</feature>
<feature type="region of interest" description="Disordered" evidence="6">
    <location>
        <begin position="298"/>
        <end position="321"/>
    </location>
</feature>
<keyword evidence="3 7" id="KW-1133">Transmembrane helix</keyword>
<feature type="domain" description="Rhodopsin" evidence="8">
    <location>
        <begin position="39"/>
        <end position="273"/>
    </location>
</feature>
<name>A0A9P1MDI3_9PEZI</name>
<feature type="transmembrane region" description="Helical" evidence="7">
    <location>
        <begin position="55"/>
        <end position="79"/>
    </location>
</feature>
<feature type="transmembrane region" description="Helical" evidence="7">
    <location>
        <begin position="211"/>
        <end position="229"/>
    </location>
</feature>
<evidence type="ECO:0000259" key="8">
    <source>
        <dbReference type="Pfam" id="PF20684"/>
    </source>
</evidence>
<dbReference type="EMBL" id="CALLCH030000018">
    <property type="protein sequence ID" value="CAI4218920.1"/>
    <property type="molecule type" value="Genomic_DNA"/>
</dbReference>
<protein>
    <recommendedName>
        <fullName evidence="8">Rhodopsin domain-containing protein</fullName>
    </recommendedName>
</protein>
<evidence type="ECO:0000256" key="7">
    <source>
        <dbReference type="SAM" id="Phobius"/>
    </source>
</evidence>